<reference evidence="3 4" key="1">
    <citation type="submission" date="2020-07" db="EMBL/GenBank/DDBJ databases">
        <title>Comparative genomics of pyrophilous fungi reveals a link between fire events and developmental genes.</title>
        <authorList>
            <consortium name="DOE Joint Genome Institute"/>
            <person name="Steindorff A.S."/>
            <person name="Carver A."/>
            <person name="Calhoun S."/>
            <person name="Stillman K."/>
            <person name="Liu H."/>
            <person name="Lipzen A."/>
            <person name="Pangilinan J."/>
            <person name="Labutti K."/>
            <person name="Bruns T.D."/>
            <person name="Grigoriev I.V."/>
        </authorList>
    </citation>
    <scope>NUCLEOTIDE SEQUENCE [LARGE SCALE GENOMIC DNA]</scope>
    <source>
        <strain evidence="3 4">CBS 144469</strain>
    </source>
</reference>
<feature type="domain" description="Nephrocystin 3-like N-terminal" evidence="2">
    <location>
        <begin position="99"/>
        <end position="273"/>
    </location>
</feature>
<evidence type="ECO:0000313" key="3">
    <source>
        <dbReference type="EMBL" id="KAF6758152.1"/>
    </source>
</evidence>
<organism evidence="3 4">
    <name type="scientific">Ephemerocybe angulata</name>
    <dbReference type="NCBI Taxonomy" id="980116"/>
    <lineage>
        <taxon>Eukaryota</taxon>
        <taxon>Fungi</taxon>
        <taxon>Dikarya</taxon>
        <taxon>Basidiomycota</taxon>
        <taxon>Agaricomycotina</taxon>
        <taxon>Agaricomycetes</taxon>
        <taxon>Agaricomycetidae</taxon>
        <taxon>Agaricales</taxon>
        <taxon>Agaricineae</taxon>
        <taxon>Psathyrellaceae</taxon>
        <taxon>Ephemerocybe</taxon>
    </lineage>
</organism>
<proteinExistence type="predicted"/>
<protein>
    <recommendedName>
        <fullName evidence="2">Nephrocystin 3-like N-terminal domain-containing protein</fullName>
    </recommendedName>
</protein>
<dbReference type="InterPro" id="IPR027417">
    <property type="entry name" value="P-loop_NTPase"/>
</dbReference>
<dbReference type="SUPFAM" id="SSF52540">
    <property type="entry name" value="P-loop containing nucleoside triphosphate hydrolases"/>
    <property type="match status" value="1"/>
</dbReference>
<dbReference type="PANTHER" id="PTHR10039:SF16">
    <property type="entry name" value="GPI INOSITOL-DEACYLASE"/>
    <property type="match status" value="1"/>
</dbReference>
<evidence type="ECO:0000256" key="1">
    <source>
        <dbReference type="ARBA" id="ARBA00022737"/>
    </source>
</evidence>
<dbReference type="Gene3D" id="3.40.50.300">
    <property type="entry name" value="P-loop containing nucleotide triphosphate hydrolases"/>
    <property type="match status" value="1"/>
</dbReference>
<dbReference type="InterPro" id="IPR056884">
    <property type="entry name" value="NPHP3-like_N"/>
</dbReference>
<gene>
    <name evidence="3" type="ORF">DFP72DRAFT_1106429</name>
</gene>
<dbReference type="EMBL" id="JACGCI010000019">
    <property type="protein sequence ID" value="KAF6758152.1"/>
    <property type="molecule type" value="Genomic_DNA"/>
</dbReference>
<dbReference type="PANTHER" id="PTHR10039">
    <property type="entry name" value="AMELOGENIN"/>
    <property type="match status" value="1"/>
</dbReference>
<sequence length="392" mass="43209">MSAPPTIPTKLTVRVGDKLVYVDRNELGQMLSTPNHPNVSVLGNGAKVVNVDSLKCTTLKTKSEDEAERLLITWAKYESVGPRTGVQFCLANTRTCAQAKIVEWATGHQPATPMLWVTSDAGMGKTSIALSIARACERKGILASTFFFDGKSTPKSETKLNTYFVRALAQEMSQRVPGPQELKSALQAIRNDNDIFSKPVQEQIDELILKPLRNCKAETKNISSLVIVIDGLDHLVESGWDGFTSKDCRELLVALRKACGDPSFPFRVMVSSRPEGDVKDFFSTTARDISTTVNIEDFKADEDIALFYENAFDNIQDHFPDLPDVWPGNNVIEALVKRASGRFGAANTIIEYISGDRPSRNVLLKRLDCAVGRSTDSAEERSLAHLLEIGEK</sequence>
<comment type="caution">
    <text evidence="3">The sequence shown here is derived from an EMBL/GenBank/DDBJ whole genome shotgun (WGS) entry which is preliminary data.</text>
</comment>
<dbReference type="Proteomes" id="UP000521943">
    <property type="component" value="Unassembled WGS sequence"/>
</dbReference>
<keyword evidence="1" id="KW-0677">Repeat</keyword>
<accession>A0A8H6I5B2</accession>
<dbReference type="Pfam" id="PF24883">
    <property type="entry name" value="NPHP3_N"/>
    <property type="match status" value="1"/>
</dbReference>
<keyword evidence="4" id="KW-1185">Reference proteome</keyword>
<name>A0A8H6I5B2_9AGAR</name>
<evidence type="ECO:0000259" key="2">
    <source>
        <dbReference type="Pfam" id="PF24883"/>
    </source>
</evidence>
<dbReference type="AlphaFoldDB" id="A0A8H6I5B2"/>
<evidence type="ECO:0000313" key="4">
    <source>
        <dbReference type="Proteomes" id="UP000521943"/>
    </source>
</evidence>
<dbReference type="OrthoDB" id="3027122at2759"/>